<dbReference type="SUPFAM" id="SSF53474">
    <property type="entry name" value="alpha/beta-Hydrolases"/>
    <property type="match status" value="1"/>
</dbReference>
<dbReference type="InterPro" id="IPR000668">
    <property type="entry name" value="Peptidase_C1A_C"/>
</dbReference>
<dbReference type="RefSeq" id="WP_176948201.1">
    <property type="nucleotide sequence ID" value="NZ_JABXYK010000002.1"/>
</dbReference>
<reference evidence="2 3" key="1">
    <citation type="submission" date="2020-06" db="EMBL/GenBank/DDBJ databases">
        <title>Rhizobium sp.nov. isolated from the tomato plant.</title>
        <authorList>
            <person name="Thin K.K."/>
            <person name="Zhang X."/>
            <person name="He S."/>
        </authorList>
    </citation>
    <scope>NUCLEOTIDE SEQUENCE [LARGE SCALE GENOMIC DNA]</scope>
    <source>
        <strain evidence="2 3">DBTS2</strain>
    </source>
</reference>
<feature type="domain" description="Peptidase C1A papain C-terminal" evidence="1">
    <location>
        <begin position="53"/>
        <end position="246"/>
    </location>
</feature>
<dbReference type="Gene3D" id="3.90.70.10">
    <property type="entry name" value="Cysteine proteinases"/>
    <property type="match status" value="1"/>
</dbReference>
<sequence>MGQFEFAGRLLDARPDRVDFRDRPYLPPLRPLPPEYPVREDINRYFEEYARTYVLNQFSEGACTGFGLAAMINFLYWRHSTAGEALPARVSPRMLYELARLYDEWDGEDYDGSSCRGAMKGWHKHGVCDEALWPYGKRFIPPKDGWANDATERPLGAYYRVDAKSLNDMQAAIRECGAVYASARIHAGWFDIGRVEAIEAAVIARRTGEFVGGHAFALVGYDRRGFIVQNSWGTDWGYGGFARLSYADWVEGGFDAWVAAAGAPVFVDQSVVAYSPVSLQDRASATAHTVAASTAARPLWDNATCYQHAAVLGNDGTPMRRLPECRDGAANLEYVLKTKVEQAYGQGTKTLVLYLHGGLNSEPAGIARASVLGPAFARNGLHPVFVVWRTGFGETILNILKDLLPLQQERVEWSVREIGKSMLDWLDDQKDNSLELAARVGGGKAVWTEMKENAAYSAESKGGMRQVASILGGLAADCPDLTIHIIAHSAGAILFGHLLKRLGRSSGIKITTTTLFAPAATVDFAVDTYGPAFEAGVMPKASMLVHFLDDRLEKNDTVGPYGKSLLYLVCRAFEREHKTPLLGLQLAWKAWWDKAVKEDTFHKDFDPRKKSSPLVKWQALVDKHDVAFASLAADQVDTAPGRKIDAAHGSFDNDVAVINATLRRILGKEPAHPVTDLSGF</sequence>
<evidence type="ECO:0000313" key="2">
    <source>
        <dbReference type="EMBL" id="NVP54131.1"/>
    </source>
</evidence>
<dbReference type="EMBL" id="JABXYK010000002">
    <property type="protein sequence ID" value="NVP54131.1"/>
    <property type="molecule type" value="Genomic_DNA"/>
</dbReference>
<protein>
    <submittedName>
        <fullName evidence="2">Peptidase C1</fullName>
    </submittedName>
</protein>
<dbReference type="SUPFAM" id="SSF54001">
    <property type="entry name" value="Cysteine proteinases"/>
    <property type="match status" value="1"/>
</dbReference>
<evidence type="ECO:0000259" key="1">
    <source>
        <dbReference type="Pfam" id="PF00112"/>
    </source>
</evidence>
<comment type="caution">
    <text evidence="2">The sequence shown here is derived from an EMBL/GenBank/DDBJ whole genome shotgun (WGS) entry which is preliminary data.</text>
</comment>
<dbReference type="Pfam" id="PF00112">
    <property type="entry name" value="Peptidase_C1"/>
    <property type="match status" value="1"/>
</dbReference>
<proteinExistence type="predicted"/>
<gene>
    <name evidence="2" type="ORF">HV823_02565</name>
</gene>
<dbReference type="InterPro" id="IPR029058">
    <property type="entry name" value="AB_hydrolase_fold"/>
</dbReference>
<evidence type="ECO:0000313" key="3">
    <source>
        <dbReference type="Proteomes" id="UP000659172"/>
    </source>
</evidence>
<name>A0ABX2Q9Y6_9HYPH</name>
<dbReference type="Proteomes" id="UP000659172">
    <property type="component" value="Unassembled WGS sequence"/>
</dbReference>
<dbReference type="InterPro" id="IPR038765">
    <property type="entry name" value="Papain-like_cys_pep_sf"/>
</dbReference>
<accession>A0ABX2Q9Y6</accession>
<dbReference type="CDD" id="cd02619">
    <property type="entry name" value="Peptidase_C1"/>
    <property type="match status" value="1"/>
</dbReference>
<organism evidence="2 3">
    <name type="scientific">Mycoplana rhizolycopersici</name>
    <dbReference type="NCBI Taxonomy" id="2746702"/>
    <lineage>
        <taxon>Bacteria</taxon>
        <taxon>Pseudomonadati</taxon>
        <taxon>Pseudomonadota</taxon>
        <taxon>Alphaproteobacteria</taxon>
        <taxon>Hyphomicrobiales</taxon>
        <taxon>Rhizobiaceae</taxon>
        <taxon>Mycoplana</taxon>
    </lineage>
</organism>
<keyword evidence="3" id="KW-1185">Reference proteome</keyword>